<organism evidence="2 3">
    <name type="scientific">Suillus plorans</name>
    <dbReference type="NCBI Taxonomy" id="116603"/>
    <lineage>
        <taxon>Eukaryota</taxon>
        <taxon>Fungi</taxon>
        <taxon>Dikarya</taxon>
        <taxon>Basidiomycota</taxon>
        <taxon>Agaricomycotina</taxon>
        <taxon>Agaricomycetes</taxon>
        <taxon>Agaricomycetidae</taxon>
        <taxon>Boletales</taxon>
        <taxon>Suillineae</taxon>
        <taxon>Suillaceae</taxon>
        <taxon>Suillus</taxon>
    </lineage>
</organism>
<evidence type="ECO:0000313" key="3">
    <source>
        <dbReference type="Proteomes" id="UP000719766"/>
    </source>
</evidence>
<proteinExistence type="predicted"/>
<feature type="region of interest" description="Disordered" evidence="1">
    <location>
        <begin position="413"/>
        <end position="435"/>
    </location>
</feature>
<name>A0A9P7DFL5_9AGAM</name>
<dbReference type="Proteomes" id="UP000719766">
    <property type="component" value="Unassembled WGS sequence"/>
</dbReference>
<evidence type="ECO:0000256" key="1">
    <source>
        <dbReference type="SAM" id="MobiDB-lite"/>
    </source>
</evidence>
<gene>
    <name evidence="2" type="ORF">HD556DRAFT_1310029</name>
</gene>
<protein>
    <submittedName>
        <fullName evidence="2">Uncharacterized protein</fullName>
    </submittedName>
</protein>
<evidence type="ECO:0000313" key="2">
    <source>
        <dbReference type="EMBL" id="KAG1791470.1"/>
    </source>
</evidence>
<dbReference type="OrthoDB" id="2681490at2759"/>
<keyword evidence="3" id="KW-1185">Reference proteome</keyword>
<dbReference type="RefSeq" id="XP_041158315.1">
    <property type="nucleotide sequence ID" value="XM_041300353.1"/>
</dbReference>
<sequence>MNAPLEIRSPIAIGSQVRDDSKNLLHNDAPIVEDITPSLETCSPIAIASLKEEISPIAPSPSQLSPPASSEVRDDPKNLLRLSTPIEEPSTTSEAQVTPHTDQSLPLVIPIVTNDHAHVALFASSDYRLPAKHPCITPPNHQVELVSGDPGVTQAHHIAPEDAQCARLEALYIYPHLISRFLSFSCLKLLRSYMTLPNTLISSSHHPSFTRHDRAHRAIIPAPRAFIILAEFSRYPISIVSPLLNHISVIQHKVYSNQPSRRDLGARLTQTYAPNSPIIIFNFALSAFIHILRVFAYHVDFVPAHPDVHYSLSPMRLLRLDIPPLQPIRATFAPNSTLYTSLANTFAGKWPFLACSANIIKFARNRPKVRTSRASYQLVGRLYTPYSASHWRASNLQRVVQEFILPVTSPPKRASLAHSNPTLGKVSARKRREAR</sequence>
<comment type="caution">
    <text evidence="2">The sequence shown here is derived from an EMBL/GenBank/DDBJ whole genome shotgun (WGS) entry which is preliminary data.</text>
</comment>
<reference evidence="2" key="1">
    <citation type="journal article" date="2020" name="New Phytol.">
        <title>Comparative genomics reveals dynamic genome evolution in host specialist ectomycorrhizal fungi.</title>
        <authorList>
            <person name="Lofgren L.A."/>
            <person name="Nguyen N.H."/>
            <person name="Vilgalys R."/>
            <person name="Ruytinx J."/>
            <person name="Liao H.L."/>
            <person name="Branco S."/>
            <person name="Kuo A."/>
            <person name="LaButti K."/>
            <person name="Lipzen A."/>
            <person name="Andreopoulos W."/>
            <person name="Pangilinan J."/>
            <person name="Riley R."/>
            <person name="Hundley H."/>
            <person name="Na H."/>
            <person name="Barry K."/>
            <person name="Grigoriev I.V."/>
            <person name="Stajich J.E."/>
            <person name="Kennedy P.G."/>
        </authorList>
    </citation>
    <scope>NUCLEOTIDE SEQUENCE</scope>
    <source>
        <strain evidence="2">S12</strain>
    </source>
</reference>
<dbReference type="EMBL" id="JABBWE010000043">
    <property type="protein sequence ID" value="KAG1791470.1"/>
    <property type="molecule type" value="Genomic_DNA"/>
</dbReference>
<dbReference type="AlphaFoldDB" id="A0A9P7DFL5"/>
<accession>A0A9P7DFL5</accession>
<dbReference type="GeneID" id="64594117"/>